<dbReference type="InterPro" id="IPR050343">
    <property type="entry name" value="RsuA_PseudoU_synthase"/>
</dbReference>
<feature type="compositionally biased region" description="Basic and acidic residues" evidence="9">
    <location>
        <begin position="294"/>
        <end position="304"/>
    </location>
</feature>
<dbReference type="PROSITE" id="PS01149">
    <property type="entry name" value="PSI_RSU"/>
    <property type="match status" value="1"/>
</dbReference>
<dbReference type="GO" id="GO:0160139">
    <property type="term" value="F:23S rRNA pseudouridine(2605) synthase activity"/>
    <property type="evidence" value="ECO:0007669"/>
    <property type="project" value="UniProtKB-EC"/>
</dbReference>
<feature type="region of interest" description="Disordered" evidence="9">
    <location>
        <begin position="245"/>
        <end position="513"/>
    </location>
</feature>
<dbReference type="Proteomes" id="UP000246569">
    <property type="component" value="Unassembled WGS sequence"/>
</dbReference>
<dbReference type="CDD" id="cd00165">
    <property type="entry name" value="S4"/>
    <property type="match status" value="1"/>
</dbReference>
<dbReference type="Gene3D" id="3.30.70.580">
    <property type="entry name" value="Pseudouridine synthase I, catalytic domain, N-terminal subdomain"/>
    <property type="match status" value="1"/>
</dbReference>
<dbReference type="SMART" id="SM00363">
    <property type="entry name" value="S4"/>
    <property type="match status" value="1"/>
</dbReference>
<evidence type="ECO:0000256" key="2">
    <source>
        <dbReference type="ARBA" id="ARBA00022552"/>
    </source>
</evidence>
<dbReference type="Gene3D" id="3.10.290.10">
    <property type="entry name" value="RNA-binding S4 domain"/>
    <property type="match status" value="1"/>
</dbReference>
<dbReference type="GO" id="GO:0000455">
    <property type="term" value="P:enzyme-directed rRNA pseudouridine synthesis"/>
    <property type="evidence" value="ECO:0007669"/>
    <property type="project" value="UniProtKB-ARBA"/>
</dbReference>
<dbReference type="InterPro" id="IPR020103">
    <property type="entry name" value="PsdUridine_synth_cat_dom_sf"/>
</dbReference>
<dbReference type="Pfam" id="PF00849">
    <property type="entry name" value="PseudoU_synth_2"/>
    <property type="match status" value="1"/>
</dbReference>
<dbReference type="InterPro" id="IPR042092">
    <property type="entry name" value="PsdUridine_s_RsuA/RluB/E/F_cat"/>
</dbReference>
<evidence type="ECO:0000313" key="12">
    <source>
        <dbReference type="Proteomes" id="UP000246569"/>
    </source>
</evidence>
<evidence type="ECO:0000256" key="8">
    <source>
        <dbReference type="RuleBase" id="RU003887"/>
    </source>
</evidence>
<evidence type="ECO:0000256" key="6">
    <source>
        <dbReference type="ARBA" id="ARBA00037383"/>
    </source>
</evidence>
<accession>A0A317MS59</accession>
<evidence type="ECO:0000256" key="7">
    <source>
        <dbReference type="PROSITE-ProRule" id="PRU00182"/>
    </source>
</evidence>
<comment type="caution">
    <text evidence="11">The sequence shown here is derived from an EMBL/GenBank/DDBJ whole genome shotgun (WGS) entry which is preliminary data.</text>
</comment>
<dbReference type="SUPFAM" id="SSF55120">
    <property type="entry name" value="Pseudouridine synthase"/>
    <property type="match status" value="1"/>
</dbReference>
<dbReference type="CDD" id="cd02556">
    <property type="entry name" value="PseudoU_synth_RluB"/>
    <property type="match status" value="1"/>
</dbReference>
<dbReference type="SUPFAM" id="SSF55174">
    <property type="entry name" value="Alpha-L RNA-binding motif"/>
    <property type="match status" value="1"/>
</dbReference>
<sequence length="513" mass="56628">MSERLQKYLADLGYGSRRTIDDWIAAGRVTVDGRTAVLGERIQGGEAIAVDGRPLRPSQQVRRCRVLAYYKPEGELITRDDPEGRPTVFEHLPPLRGGRWIAVGRLDINTQGLLLLTNDGELANRLMHPSSEIERQYAVRVLGEVGPDTLQRLRDGVLLEDGLARFDDIVDAGGQGANHWYQVILREGRNREVRRMWESQGVKVSRLMRVRYGCVELPRGLHAGRWRELDDEALNALRTLVSLPVQEAEARPPRGPARMGQRPQSGPRQPGRRSDEGVGGFSNAPRGTRPPRRGAAEESRDSERSGPVGRPPRARQDTRQDTGRRFGEGRPASTRGEAPARAPRRFEGATETTARPPRPARGERPASRNESRGSDERASRGRGERAAQPPRRDAEERRGAGFGSGRPRAPAGGERERTAGSRAGSSWSERAARPGAAAAGERGRTRNDRPAREERAESAAARPSRPNPARPWKNRLDEDAARRRSSTAPAAVRPLSGRAKLGLKKKRDDDAAE</sequence>
<dbReference type="EMBL" id="QGTJ01000010">
    <property type="protein sequence ID" value="PWV59474.1"/>
    <property type="molecule type" value="Genomic_DNA"/>
</dbReference>
<comment type="similarity">
    <text evidence="1 8">Belongs to the pseudouridine synthase RsuA family.</text>
</comment>
<comment type="catalytic activity">
    <reaction evidence="5">
        <text>uridine(2605) in 23S rRNA = pseudouridine(2605) in 23S rRNA</text>
        <dbReference type="Rhea" id="RHEA:42520"/>
        <dbReference type="Rhea" id="RHEA-COMP:10095"/>
        <dbReference type="Rhea" id="RHEA-COMP:10096"/>
        <dbReference type="ChEBI" id="CHEBI:65314"/>
        <dbReference type="ChEBI" id="CHEBI:65315"/>
        <dbReference type="EC" id="5.4.99.22"/>
    </reaction>
</comment>
<comment type="function">
    <text evidence="6">Responsible for synthesis of pseudouridine from uracil-2605 in 23S ribosomal RNA.</text>
</comment>
<organism evidence="11 12">
    <name type="scientific">Plasticicumulans acidivorans</name>
    <dbReference type="NCBI Taxonomy" id="886464"/>
    <lineage>
        <taxon>Bacteria</taxon>
        <taxon>Pseudomonadati</taxon>
        <taxon>Pseudomonadota</taxon>
        <taxon>Gammaproteobacteria</taxon>
        <taxon>Candidatus Competibacteraceae</taxon>
        <taxon>Plasticicumulans</taxon>
    </lineage>
</organism>
<gene>
    <name evidence="11" type="ORF">C7443_11019</name>
</gene>
<reference evidence="11 12" key="1">
    <citation type="submission" date="2018-05" db="EMBL/GenBank/DDBJ databases">
        <title>Genomic Encyclopedia of Type Strains, Phase IV (KMG-IV): sequencing the most valuable type-strain genomes for metagenomic binning, comparative biology and taxonomic classification.</title>
        <authorList>
            <person name="Goeker M."/>
        </authorList>
    </citation>
    <scope>NUCLEOTIDE SEQUENCE [LARGE SCALE GENOMIC DNA]</scope>
    <source>
        <strain evidence="11 12">DSM 23606</strain>
    </source>
</reference>
<evidence type="ECO:0000256" key="3">
    <source>
        <dbReference type="ARBA" id="ARBA00022884"/>
    </source>
</evidence>
<protein>
    <recommendedName>
        <fullName evidence="8">Pseudouridine synthase</fullName>
        <ecNumber evidence="8">5.4.99.-</ecNumber>
    </recommendedName>
</protein>
<feature type="compositionally biased region" description="Basic and acidic residues" evidence="9">
    <location>
        <begin position="360"/>
        <end position="399"/>
    </location>
</feature>
<dbReference type="PANTHER" id="PTHR47683:SF3">
    <property type="entry name" value="RIBOSOMAL LARGE SUBUNIT PSEUDOURIDINE SYNTHASE B"/>
    <property type="match status" value="1"/>
</dbReference>
<keyword evidence="3 7" id="KW-0694">RNA-binding</keyword>
<feature type="compositionally biased region" description="Basic and acidic residues" evidence="9">
    <location>
        <begin position="314"/>
        <end position="328"/>
    </location>
</feature>
<dbReference type="NCBIfam" id="TIGR00093">
    <property type="entry name" value="pseudouridine synthase"/>
    <property type="match status" value="1"/>
</dbReference>
<dbReference type="InterPro" id="IPR006145">
    <property type="entry name" value="PsdUridine_synth_RsuA/RluA"/>
</dbReference>
<keyword evidence="12" id="KW-1185">Reference proteome</keyword>
<dbReference type="GO" id="GO:0005829">
    <property type="term" value="C:cytosol"/>
    <property type="evidence" value="ECO:0007669"/>
    <property type="project" value="UniProtKB-ARBA"/>
</dbReference>
<evidence type="ECO:0000256" key="5">
    <source>
        <dbReference type="ARBA" id="ARBA00036944"/>
    </source>
</evidence>
<keyword evidence="2" id="KW-0698">rRNA processing</keyword>
<dbReference type="InterPro" id="IPR000748">
    <property type="entry name" value="PsdUridine_synth_RsuA/RluB/E/F"/>
</dbReference>
<dbReference type="FunFam" id="3.30.70.1560:FF:000001">
    <property type="entry name" value="Pseudouridine synthase"/>
    <property type="match status" value="1"/>
</dbReference>
<evidence type="ECO:0000256" key="1">
    <source>
        <dbReference type="ARBA" id="ARBA00008348"/>
    </source>
</evidence>
<dbReference type="InterPro" id="IPR020094">
    <property type="entry name" value="TruA/RsuA/RluB/E/F_N"/>
</dbReference>
<name>A0A317MS59_9GAMM</name>
<keyword evidence="4 8" id="KW-0413">Isomerase</keyword>
<dbReference type="PANTHER" id="PTHR47683">
    <property type="entry name" value="PSEUDOURIDINE SYNTHASE FAMILY PROTEIN-RELATED"/>
    <property type="match status" value="1"/>
</dbReference>
<dbReference type="GO" id="GO:0003723">
    <property type="term" value="F:RNA binding"/>
    <property type="evidence" value="ECO:0007669"/>
    <property type="project" value="UniProtKB-KW"/>
</dbReference>
<dbReference type="PROSITE" id="PS50889">
    <property type="entry name" value="S4"/>
    <property type="match status" value="1"/>
</dbReference>
<feature type="domain" description="RNA-binding S4" evidence="10">
    <location>
        <begin position="3"/>
        <end position="71"/>
    </location>
</feature>
<dbReference type="InterPro" id="IPR036986">
    <property type="entry name" value="S4_RNA-bd_sf"/>
</dbReference>
<evidence type="ECO:0000313" key="11">
    <source>
        <dbReference type="EMBL" id="PWV59474.1"/>
    </source>
</evidence>
<dbReference type="Pfam" id="PF01479">
    <property type="entry name" value="S4"/>
    <property type="match status" value="1"/>
</dbReference>
<proteinExistence type="inferred from homology"/>
<dbReference type="NCBIfam" id="NF007976">
    <property type="entry name" value="PRK10700.1"/>
    <property type="match status" value="1"/>
</dbReference>
<dbReference type="EC" id="5.4.99.-" evidence="8"/>
<dbReference type="OrthoDB" id="9807213at2"/>
<dbReference type="InterPro" id="IPR018496">
    <property type="entry name" value="PsdUridine_synth_RsuA/RluB_CS"/>
</dbReference>
<feature type="compositionally biased region" description="Low complexity" evidence="9">
    <location>
        <begin position="260"/>
        <end position="269"/>
    </location>
</feature>
<dbReference type="AlphaFoldDB" id="A0A317MS59"/>
<dbReference type="Gene3D" id="3.30.70.1560">
    <property type="entry name" value="Alpha-L RNA-binding motif"/>
    <property type="match status" value="1"/>
</dbReference>
<dbReference type="FunFam" id="3.10.290.10:FF:000003">
    <property type="entry name" value="Pseudouridine synthase"/>
    <property type="match status" value="1"/>
</dbReference>
<evidence type="ECO:0000256" key="4">
    <source>
        <dbReference type="ARBA" id="ARBA00023235"/>
    </source>
</evidence>
<dbReference type="InterPro" id="IPR002942">
    <property type="entry name" value="S4_RNA-bd"/>
</dbReference>
<evidence type="ECO:0000256" key="9">
    <source>
        <dbReference type="SAM" id="MobiDB-lite"/>
    </source>
</evidence>
<evidence type="ECO:0000259" key="10">
    <source>
        <dbReference type="SMART" id="SM00363"/>
    </source>
</evidence>
<dbReference type="FunFam" id="3.30.70.580:FF:000009">
    <property type="entry name" value="Pseudouridine synthase"/>
    <property type="match status" value="1"/>
</dbReference>
<feature type="compositionally biased region" description="Basic and acidic residues" evidence="9">
    <location>
        <begin position="441"/>
        <end position="457"/>
    </location>
</feature>